<gene>
    <name evidence="1" type="ORF">ABT56_18485</name>
</gene>
<reference evidence="1 2" key="1">
    <citation type="submission" date="2015-05" db="EMBL/GenBank/DDBJ databases">
        <title>Photobacterium galathea sp. nov.</title>
        <authorList>
            <person name="Machado H."/>
            <person name="Gram L."/>
        </authorList>
    </citation>
    <scope>NUCLEOTIDE SEQUENCE [LARGE SCALE GENOMIC DNA]</scope>
    <source>
        <strain evidence="1 2">CGMCC 1.12159</strain>
    </source>
</reference>
<keyword evidence="2" id="KW-1185">Reference proteome</keyword>
<protein>
    <submittedName>
        <fullName evidence="1">Uncharacterized protein</fullName>
    </submittedName>
</protein>
<proteinExistence type="predicted"/>
<organism evidence="1 2">
    <name type="scientific">Photobacterium aquae</name>
    <dbReference type="NCBI Taxonomy" id="1195763"/>
    <lineage>
        <taxon>Bacteria</taxon>
        <taxon>Pseudomonadati</taxon>
        <taxon>Pseudomonadota</taxon>
        <taxon>Gammaproteobacteria</taxon>
        <taxon>Vibrionales</taxon>
        <taxon>Vibrionaceae</taxon>
        <taxon>Photobacterium</taxon>
    </lineage>
</organism>
<evidence type="ECO:0000313" key="1">
    <source>
        <dbReference type="EMBL" id="KLV03587.1"/>
    </source>
</evidence>
<dbReference type="EMBL" id="LDOT01000030">
    <property type="protein sequence ID" value="KLV03587.1"/>
    <property type="molecule type" value="Genomic_DNA"/>
</dbReference>
<dbReference type="Proteomes" id="UP000036097">
    <property type="component" value="Unassembled WGS sequence"/>
</dbReference>
<comment type="caution">
    <text evidence="1">The sequence shown here is derived from an EMBL/GenBank/DDBJ whole genome shotgun (WGS) entry which is preliminary data.</text>
</comment>
<evidence type="ECO:0000313" key="2">
    <source>
        <dbReference type="Proteomes" id="UP000036097"/>
    </source>
</evidence>
<dbReference type="PATRIC" id="fig|1195763.3.peg.3950"/>
<name>A0A0J1JN18_9GAMM</name>
<sequence length="78" mass="9239">MSVYYTVILRLSRQHFALSRLDLVFFRSGYMYKDLLRKLGKAPLKDNDIARFQFIKNRMKNIAVIEILPDNFIADTQP</sequence>
<accession>A0A0J1JN18</accession>
<dbReference type="AlphaFoldDB" id="A0A0J1JN18"/>